<protein>
    <submittedName>
        <fullName evidence="1">Uncharacterized protein</fullName>
    </submittedName>
</protein>
<name>A0AAV1J7L1_9NEOP</name>
<accession>A0AAV1J7L1</accession>
<reference evidence="1 2" key="1">
    <citation type="submission" date="2023-11" db="EMBL/GenBank/DDBJ databases">
        <authorList>
            <person name="Okamura Y."/>
        </authorList>
    </citation>
    <scope>NUCLEOTIDE SEQUENCE [LARGE SCALE GENOMIC DNA]</scope>
</reference>
<dbReference type="AlphaFoldDB" id="A0AAV1J7L1"/>
<keyword evidence="2" id="KW-1185">Reference proteome</keyword>
<comment type="caution">
    <text evidence="1">The sequence shown here is derived from an EMBL/GenBank/DDBJ whole genome shotgun (WGS) entry which is preliminary data.</text>
</comment>
<dbReference type="Proteomes" id="UP001497472">
    <property type="component" value="Unassembled WGS sequence"/>
</dbReference>
<proteinExistence type="predicted"/>
<organism evidence="1 2">
    <name type="scientific">Leptosia nina</name>
    <dbReference type="NCBI Taxonomy" id="320188"/>
    <lineage>
        <taxon>Eukaryota</taxon>
        <taxon>Metazoa</taxon>
        <taxon>Ecdysozoa</taxon>
        <taxon>Arthropoda</taxon>
        <taxon>Hexapoda</taxon>
        <taxon>Insecta</taxon>
        <taxon>Pterygota</taxon>
        <taxon>Neoptera</taxon>
        <taxon>Endopterygota</taxon>
        <taxon>Lepidoptera</taxon>
        <taxon>Glossata</taxon>
        <taxon>Ditrysia</taxon>
        <taxon>Papilionoidea</taxon>
        <taxon>Pieridae</taxon>
        <taxon>Pierinae</taxon>
        <taxon>Leptosia</taxon>
    </lineage>
</organism>
<evidence type="ECO:0000313" key="2">
    <source>
        <dbReference type="Proteomes" id="UP001497472"/>
    </source>
</evidence>
<sequence>MRENDTICQIIFKWQRRFENPVPFLFPLWPRSRQCSVSYPARENLKLCCYRWLNYFNSLHKGISNIVVTHIIHNVRRQGGTGATRKAGGAG</sequence>
<evidence type="ECO:0000313" key="1">
    <source>
        <dbReference type="EMBL" id="CAK1544619.1"/>
    </source>
</evidence>
<dbReference type="EMBL" id="CAVLEF010000005">
    <property type="protein sequence ID" value="CAK1544619.1"/>
    <property type="molecule type" value="Genomic_DNA"/>
</dbReference>
<gene>
    <name evidence="1" type="ORF">LNINA_LOCUS4345</name>
</gene>